<reference evidence="1 2" key="1">
    <citation type="journal article" date="2021" name="Hortic Res">
        <title>High-quality reference genome and annotation aids understanding of berry development for evergreen blueberry (Vaccinium darrowii).</title>
        <authorList>
            <person name="Yu J."/>
            <person name="Hulse-Kemp A.M."/>
            <person name="Babiker E."/>
            <person name="Staton M."/>
        </authorList>
    </citation>
    <scope>NUCLEOTIDE SEQUENCE [LARGE SCALE GENOMIC DNA]</scope>
    <source>
        <strain evidence="2">cv. NJ 8807/NJ 8810</strain>
        <tissue evidence="1">Young leaf</tissue>
    </source>
</reference>
<evidence type="ECO:0000313" key="1">
    <source>
        <dbReference type="EMBL" id="KAH7834890.1"/>
    </source>
</evidence>
<organism evidence="1 2">
    <name type="scientific">Vaccinium darrowii</name>
    <dbReference type="NCBI Taxonomy" id="229202"/>
    <lineage>
        <taxon>Eukaryota</taxon>
        <taxon>Viridiplantae</taxon>
        <taxon>Streptophyta</taxon>
        <taxon>Embryophyta</taxon>
        <taxon>Tracheophyta</taxon>
        <taxon>Spermatophyta</taxon>
        <taxon>Magnoliopsida</taxon>
        <taxon>eudicotyledons</taxon>
        <taxon>Gunneridae</taxon>
        <taxon>Pentapetalae</taxon>
        <taxon>asterids</taxon>
        <taxon>Ericales</taxon>
        <taxon>Ericaceae</taxon>
        <taxon>Vaccinioideae</taxon>
        <taxon>Vaccinieae</taxon>
        <taxon>Vaccinium</taxon>
    </lineage>
</organism>
<dbReference type="Proteomes" id="UP000828048">
    <property type="component" value="Chromosome 2"/>
</dbReference>
<gene>
    <name evidence="1" type="ORF">Vadar_020708</name>
</gene>
<proteinExistence type="predicted"/>
<keyword evidence="2" id="KW-1185">Reference proteome</keyword>
<name>A0ACB7X2X6_9ERIC</name>
<protein>
    <submittedName>
        <fullName evidence="1">Uncharacterized protein</fullName>
    </submittedName>
</protein>
<sequence>MMKRGKDDEKTMEPMFPRLHVNDTEKGGPRGPPRNKMALYEQFSIPSQRSISKGDDHQKSTMFSMLHLNRPTHPAEESYPGYSNNNSSSTQVGQKRKLDEEDFTVPTFVQSEIGQDQRKHSNGIDREKLFSFSPTYSGSMKVQTSDSEPKRARSQLHNSMCENDVSNEHVRGVGNGLRSNPWKDSCPEDLGSPNSSTSDGVCHEDETCGSLNIGNGDGSDDASEISMVDSIPGLDICPDDVVGVIGQKHFWKARRAIVNQQRVFAVQVFELHRLIKVQRSFAGSPHLLVEDGAYLGKPSKGSFAKKLPLELIIKPPPHTVKHKDDSNKPSHNMECSAATADGKASFSSVQDDFSASNCRPQSTSFVSDAKTSPWGFHQPPGQQWLIPVMSPSEGLIYKPYNPGHGFMSPLYGGYCLPPGSNPMMGTFVNPAYGLPPSHHPYQGIGVPPYGMPYVNGAISNVVKPRVTKERSDLEGISKANSPAAMSNVVKPRATKERTELQGISTASSPGEGARGIMVGPTAGGRNALPLLPTSQAGQVPERDHQFCVTDKPATVIKVVPRNALSATESVARIFQSIQEGRKQCDSD</sequence>
<dbReference type="EMBL" id="CM037152">
    <property type="protein sequence ID" value="KAH7834890.1"/>
    <property type="molecule type" value="Genomic_DNA"/>
</dbReference>
<accession>A0ACB7X2X6</accession>
<comment type="caution">
    <text evidence="1">The sequence shown here is derived from an EMBL/GenBank/DDBJ whole genome shotgun (WGS) entry which is preliminary data.</text>
</comment>
<evidence type="ECO:0000313" key="2">
    <source>
        <dbReference type="Proteomes" id="UP000828048"/>
    </source>
</evidence>